<sequence length="152" mass="17010">MHIGAYIRLVHESEKDLAKAFHYVGDTHKAEPDIFSNCQMLAGWSAKLSDQIQPMTVKYHEEDNPEADRLLHAFFDQKRKGALALLQDLQDLWLMANEANISAIILGQAALGLRDEALISLCAEIERQSKRQAAWLLTRIKSSAPQTLIAAS</sequence>
<proteinExistence type="predicted"/>
<reference evidence="2" key="1">
    <citation type="journal article" date="2019" name="Int. J. Syst. Evol. Microbiol.">
        <title>The Global Catalogue of Microorganisms (GCM) 10K type strain sequencing project: providing services to taxonomists for standard genome sequencing and annotation.</title>
        <authorList>
            <consortium name="The Broad Institute Genomics Platform"/>
            <consortium name="The Broad Institute Genome Sequencing Center for Infectious Disease"/>
            <person name="Wu L."/>
            <person name="Ma J."/>
        </authorList>
    </citation>
    <scope>NUCLEOTIDE SEQUENCE [LARGE SCALE GENOMIC DNA]</scope>
    <source>
        <strain evidence="2">JCM 17085</strain>
    </source>
</reference>
<dbReference type="RefSeq" id="WP_345102097.1">
    <property type="nucleotide sequence ID" value="NZ_BAABCV010000004.1"/>
</dbReference>
<name>A0ABP7WMT4_9SPHI</name>
<protein>
    <submittedName>
        <fullName evidence="1">Uncharacterized protein</fullName>
    </submittedName>
</protein>
<evidence type="ECO:0000313" key="1">
    <source>
        <dbReference type="EMBL" id="GAA4092507.1"/>
    </source>
</evidence>
<dbReference type="EMBL" id="BAABCV010000004">
    <property type="protein sequence ID" value="GAA4092507.1"/>
    <property type="molecule type" value="Genomic_DNA"/>
</dbReference>
<gene>
    <name evidence="1" type="ORF">GCM10022392_13480</name>
</gene>
<organism evidence="1 2">
    <name type="scientific">Mucilaginibacter panaciglaebae</name>
    <dbReference type="NCBI Taxonomy" id="502331"/>
    <lineage>
        <taxon>Bacteria</taxon>
        <taxon>Pseudomonadati</taxon>
        <taxon>Bacteroidota</taxon>
        <taxon>Sphingobacteriia</taxon>
        <taxon>Sphingobacteriales</taxon>
        <taxon>Sphingobacteriaceae</taxon>
        <taxon>Mucilaginibacter</taxon>
    </lineage>
</organism>
<evidence type="ECO:0000313" key="2">
    <source>
        <dbReference type="Proteomes" id="UP001500841"/>
    </source>
</evidence>
<keyword evidence="2" id="KW-1185">Reference proteome</keyword>
<accession>A0ABP7WMT4</accession>
<dbReference type="Proteomes" id="UP001500841">
    <property type="component" value="Unassembled WGS sequence"/>
</dbReference>
<comment type="caution">
    <text evidence="1">The sequence shown here is derived from an EMBL/GenBank/DDBJ whole genome shotgun (WGS) entry which is preliminary data.</text>
</comment>